<dbReference type="KEGG" id="hro:HELRODRAFT_171153"/>
<reference evidence="2" key="3">
    <citation type="submission" date="2015-06" db="UniProtKB">
        <authorList>
            <consortium name="EnsemblMetazoa"/>
        </authorList>
    </citation>
    <scope>IDENTIFICATION</scope>
</reference>
<organism evidence="2 3">
    <name type="scientific">Helobdella robusta</name>
    <name type="common">Californian leech</name>
    <dbReference type="NCBI Taxonomy" id="6412"/>
    <lineage>
        <taxon>Eukaryota</taxon>
        <taxon>Metazoa</taxon>
        <taxon>Spiralia</taxon>
        <taxon>Lophotrochozoa</taxon>
        <taxon>Annelida</taxon>
        <taxon>Clitellata</taxon>
        <taxon>Hirudinea</taxon>
        <taxon>Rhynchobdellida</taxon>
        <taxon>Glossiphoniidae</taxon>
        <taxon>Helobdella</taxon>
    </lineage>
</organism>
<accession>T1F3V6</accession>
<dbReference type="EMBL" id="KB096325">
    <property type="protein sequence ID" value="ESO05515.1"/>
    <property type="molecule type" value="Genomic_DNA"/>
</dbReference>
<gene>
    <name evidence="2" type="primary">20203505</name>
    <name evidence="1" type="ORF">HELRODRAFT_171153</name>
</gene>
<dbReference type="RefSeq" id="XP_009016148.1">
    <property type="nucleotide sequence ID" value="XM_009017900.1"/>
</dbReference>
<reference evidence="3" key="1">
    <citation type="submission" date="2012-12" db="EMBL/GenBank/DDBJ databases">
        <authorList>
            <person name="Hellsten U."/>
            <person name="Grimwood J."/>
            <person name="Chapman J.A."/>
            <person name="Shapiro H."/>
            <person name="Aerts A."/>
            <person name="Otillar R.P."/>
            <person name="Terry A.Y."/>
            <person name="Boore J.L."/>
            <person name="Simakov O."/>
            <person name="Marletaz F."/>
            <person name="Cho S.-J."/>
            <person name="Edsinger-Gonzales E."/>
            <person name="Havlak P."/>
            <person name="Kuo D.-H."/>
            <person name="Larsson T."/>
            <person name="Lv J."/>
            <person name="Arendt D."/>
            <person name="Savage R."/>
            <person name="Osoegawa K."/>
            <person name="de Jong P."/>
            <person name="Lindberg D.R."/>
            <person name="Seaver E.C."/>
            <person name="Weisblat D.A."/>
            <person name="Putnam N.H."/>
            <person name="Grigoriev I.V."/>
            <person name="Rokhsar D.S."/>
        </authorList>
    </citation>
    <scope>NUCLEOTIDE SEQUENCE</scope>
</reference>
<name>T1F3V6_HELRO</name>
<dbReference type="OrthoDB" id="6275927at2759"/>
<dbReference type="EMBL" id="AMQM01003819">
    <property type="status" value="NOT_ANNOTATED_CDS"/>
    <property type="molecule type" value="Genomic_DNA"/>
</dbReference>
<dbReference type="GeneID" id="20203505"/>
<dbReference type="Gene3D" id="1.10.287.100">
    <property type="match status" value="1"/>
</dbReference>
<keyword evidence="3" id="KW-1185">Reference proteome</keyword>
<dbReference type="Pfam" id="PF03153">
    <property type="entry name" value="TFIIA"/>
    <property type="match status" value="1"/>
</dbReference>
<sequence>MASKTSDIGDKYVTTVDLYAEVINKVVEHMRVDFDEAGVDSDVLHYVKTEWKNKSAESKCLDGIPREAVNKTSTIDDINLMKEIIADNVNTDHTNCIDNRNNKIWCILKNILNSNISLNNDIKTGLTSPTVLQRLNLGTPVPRKNFLVSRRKDGSSEVLFRIGGQTDGSWVDSNDEENEEKSHYDFHNYNIHSSHNNNNGIIMMPVITRYINNI</sequence>
<reference evidence="1 3" key="2">
    <citation type="journal article" date="2013" name="Nature">
        <title>Insights into bilaterian evolution from three spiralian genomes.</title>
        <authorList>
            <person name="Simakov O."/>
            <person name="Marletaz F."/>
            <person name="Cho S.J."/>
            <person name="Edsinger-Gonzales E."/>
            <person name="Havlak P."/>
            <person name="Hellsten U."/>
            <person name="Kuo D.H."/>
            <person name="Larsson T."/>
            <person name="Lv J."/>
            <person name="Arendt D."/>
            <person name="Savage R."/>
            <person name="Osoegawa K."/>
            <person name="de Jong P."/>
            <person name="Grimwood J."/>
            <person name="Chapman J.A."/>
            <person name="Shapiro H."/>
            <person name="Aerts A."/>
            <person name="Otillar R.P."/>
            <person name="Terry A.Y."/>
            <person name="Boore J.L."/>
            <person name="Grigoriev I.V."/>
            <person name="Lindberg D.R."/>
            <person name="Seaver E.C."/>
            <person name="Weisblat D.A."/>
            <person name="Putnam N.H."/>
            <person name="Rokhsar D.S."/>
        </authorList>
    </citation>
    <scope>NUCLEOTIDE SEQUENCE</scope>
</reference>
<dbReference type="GO" id="GO:0006367">
    <property type="term" value="P:transcription initiation at RNA polymerase II promoter"/>
    <property type="evidence" value="ECO:0007669"/>
    <property type="project" value="InterPro"/>
</dbReference>
<dbReference type="PANTHER" id="PTHR12694:SF8">
    <property type="entry name" value="TRANSCRIPTION INITIATION FACTOR IIA SUBUNIT 1"/>
    <property type="match status" value="1"/>
</dbReference>
<evidence type="ECO:0000313" key="2">
    <source>
        <dbReference type="EnsemblMetazoa" id="HelroP171153"/>
    </source>
</evidence>
<dbReference type="CTD" id="20203505"/>
<dbReference type="HOGENOM" id="CLU_1290224_0_0_1"/>
<dbReference type="InterPro" id="IPR004855">
    <property type="entry name" value="TFIIA_asu/bsu"/>
</dbReference>
<protein>
    <submittedName>
        <fullName evidence="1 2">Uncharacterized protein</fullName>
    </submittedName>
</protein>
<dbReference type="SUPFAM" id="SSF47396">
    <property type="entry name" value="Transcription factor IIA (TFIIA), alpha-helical domain"/>
    <property type="match status" value="1"/>
</dbReference>
<evidence type="ECO:0000313" key="3">
    <source>
        <dbReference type="Proteomes" id="UP000015101"/>
    </source>
</evidence>
<evidence type="ECO:0000313" key="1">
    <source>
        <dbReference type="EMBL" id="ESO05515.1"/>
    </source>
</evidence>
<dbReference type="GO" id="GO:0005672">
    <property type="term" value="C:transcription factor TFIIA complex"/>
    <property type="evidence" value="ECO:0000318"/>
    <property type="project" value="GO_Central"/>
</dbReference>
<dbReference type="AlphaFoldDB" id="T1F3V6"/>
<dbReference type="InParanoid" id="T1F3V6"/>
<dbReference type="PANTHER" id="PTHR12694">
    <property type="entry name" value="TRANSCRIPTION INITIATION FACTOR IIA SUBUNIT 1"/>
    <property type="match status" value="1"/>
</dbReference>
<dbReference type="GO" id="GO:0006366">
    <property type="term" value="P:transcription by RNA polymerase II"/>
    <property type="evidence" value="ECO:0000318"/>
    <property type="project" value="GO_Central"/>
</dbReference>
<dbReference type="Proteomes" id="UP000015101">
    <property type="component" value="Unassembled WGS sequence"/>
</dbReference>
<dbReference type="EnsemblMetazoa" id="HelroT171153">
    <property type="protein sequence ID" value="HelroP171153"/>
    <property type="gene ID" value="HelroG171153"/>
</dbReference>
<proteinExistence type="predicted"/>